<name>A0A1F6M2V9_9BACT</name>
<keyword evidence="1" id="KW-0472">Membrane</keyword>
<organism evidence="2 3">
    <name type="scientific">Candidatus Magasanikbacteria bacterium RIFCSPHIGHO2_02_FULL_41_13</name>
    <dbReference type="NCBI Taxonomy" id="1798676"/>
    <lineage>
        <taxon>Bacteria</taxon>
        <taxon>Candidatus Magasanikiibacteriota</taxon>
    </lineage>
</organism>
<keyword evidence="1" id="KW-0812">Transmembrane</keyword>
<protein>
    <recommendedName>
        <fullName evidence="4">DUF3784 domain-containing protein</fullName>
    </recommendedName>
</protein>
<reference evidence="2 3" key="1">
    <citation type="journal article" date="2016" name="Nat. Commun.">
        <title>Thousands of microbial genomes shed light on interconnected biogeochemical processes in an aquifer system.</title>
        <authorList>
            <person name="Anantharaman K."/>
            <person name="Brown C.T."/>
            <person name="Hug L.A."/>
            <person name="Sharon I."/>
            <person name="Castelle C.J."/>
            <person name="Probst A.J."/>
            <person name="Thomas B.C."/>
            <person name="Singh A."/>
            <person name="Wilkins M.J."/>
            <person name="Karaoz U."/>
            <person name="Brodie E.L."/>
            <person name="Williams K.H."/>
            <person name="Hubbard S.S."/>
            <person name="Banfield J.F."/>
        </authorList>
    </citation>
    <scope>NUCLEOTIDE SEQUENCE [LARGE SCALE GENOMIC DNA]</scope>
</reference>
<proteinExistence type="predicted"/>
<evidence type="ECO:0008006" key="4">
    <source>
        <dbReference type="Google" id="ProtNLM"/>
    </source>
</evidence>
<keyword evidence="1" id="KW-1133">Transmembrane helix</keyword>
<feature type="transmembrane region" description="Helical" evidence="1">
    <location>
        <begin position="44"/>
        <end position="77"/>
    </location>
</feature>
<dbReference type="AlphaFoldDB" id="A0A1F6M2V9"/>
<accession>A0A1F6M2V9</accession>
<evidence type="ECO:0000256" key="1">
    <source>
        <dbReference type="SAM" id="Phobius"/>
    </source>
</evidence>
<evidence type="ECO:0000313" key="2">
    <source>
        <dbReference type="EMBL" id="OGH65956.1"/>
    </source>
</evidence>
<evidence type="ECO:0000313" key="3">
    <source>
        <dbReference type="Proteomes" id="UP000178742"/>
    </source>
</evidence>
<dbReference type="STRING" id="1798676.A3B90_02995"/>
<dbReference type="EMBL" id="MFPX01000026">
    <property type="protein sequence ID" value="OGH65956.1"/>
    <property type="molecule type" value="Genomic_DNA"/>
</dbReference>
<gene>
    <name evidence="2" type="ORF">A3B90_02995</name>
</gene>
<dbReference type="Proteomes" id="UP000178742">
    <property type="component" value="Unassembled WGS sequence"/>
</dbReference>
<sequence length="82" mass="9080">MTYLLGFIFMVLGVFMTVKSDWFLQNFGKSNWAEEHLGGDGSRSMYKILGVLLFFGSLMAMTGTLGNIILGIFGNLFSGLKQ</sequence>
<comment type="caution">
    <text evidence="2">The sequence shown here is derived from an EMBL/GenBank/DDBJ whole genome shotgun (WGS) entry which is preliminary data.</text>
</comment>